<evidence type="ECO:0000313" key="4">
    <source>
        <dbReference type="Proteomes" id="UP000001660"/>
    </source>
</evidence>
<proteinExistence type="predicted"/>
<evidence type="ECO:0000256" key="2">
    <source>
        <dbReference type="SAM" id="Phobius"/>
    </source>
</evidence>
<dbReference type="HOGENOM" id="CLU_355160_0_0_0"/>
<dbReference type="OrthoDB" id="6865449at2"/>
<keyword evidence="4" id="KW-1185">Reference proteome</keyword>
<evidence type="ECO:0008006" key="5">
    <source>
        <dbReference type="Google" id="ProtNLM"/>
    </source>
</evidence>
<dbReference type="eggNOG" id="ENOG502ZH4B">
    <property type="taxonomic scope" value="Bacteria"/>
</dbReference>
<keyword evidence="2" id="KW-0472">Membrane</keyword>
<gene>
    <name evidence="3" type="ORF">NIDE0923</name>
</gene>
<keyword evidence="2" id="KW-0812">Transmembrane</keyword>
<keyword evidence="2" id="KW-1133">Transmembrane helix</keyword>
<dbReference type="AlphaFoldDB" id="D8PBS7"/>
<feature type="transmembrane region" description="Helical" evidence="2">
    <location>
        <begin position="762"/>
        <end position="783"/>
    </location>
</feature>
<dbReference type="EMBL" id="FP929003">
    <property type="protein sequence ID" value="CBK40686.1"/>
    <property type="molecule type" value="Genomic_DNA"/>
</dbReference>
<feature type="compositionally biased region" description="Polar residues" evidence="1">
    <location>
        <begin position="624"/>
        <end position="644"/>
    </location>
</feature>
<sequence>MSITDALIHLLISVEEGKTAAFAENSSDRVIHAEWIRHLVLGLPWPIEVHERWKQKDSTHIIPGGGSSVPIGHTGLRIRNAQIIGSLDLSGCGSTQSPLPALSLEECSFEGDGDENPSIDLSRASLCGLNLKKSRFRHLRGVGMTVTGSVDISGLRPIEQNDHAICWCNMSASIIHGSILADAVELCAPKRTDCDGPHDYSEMDWTLNLYGSRIEGSVRIRNNSAVNGGLMLDRARVAGDIALNEVEVTPRFESPAVSLDRTRVHGNLTLINLRCSGLLWLFFCEVDGSCDLMGGKISGSILKGPGISASLYAKGMSVRGWTTLWGVNVDKPICLEDAKIGGNLIVREVNVSPSVEVEKGPYSVKEGGLVACGARVGETLIVLGDNKFSKGINLTDVHCSMLQDDPSDCERTKPIRIDGFRYERIHDEKGSINDPLQVEARLKWWLPKDDLYRPQPYVQLAQVLANHGQDAFVRRVLTAKAEQDAAQAWNDKLNQPPPRKGQQDAGQAWNDEPKQATSWREQSVKLIKWCGRKAFYYFIVCPFGFFFDFGLSPTKAVATVMAFIAMGWALFAFMDSRNALVVAQTPVTTLVHKDEADPNKFKFASAFVSKAVPRSESEAVNGPASVQSPLSSNVSTPSKNSVPTNKPAPVEGRVSAQKPVTVKVPPPVIKPAPVKEEASLAALQPVQKPVTAHTSAGGKENQHNDYSDSDVPCRDSIRLLVYAADVFIPLVDLREEGKCDIDQAKGSEASNLEITAFRLIKALYAILGWLVTGAAVVTVSGVMRHRLLRD</sequence>
<dbReference type="STRING" id="330214.NIDE0923"/>
<feature type="region of interest" description="Disordered" evidence="1">
    <location>
        <begin position="618"/>
        <end position="656"/>
    </location>
</feature>
<evidence type="ECO:0000256" key="1">
    <source>
        <dbReference type="SAM" id="MobiDB-lite"/>
    </source>
</evidence>
<protein>
    <recommendedName>
        <fullName evidence="5">Membrane-associated oxidoreductase</fullName>
    </recommendedName>
</protein>
<feature type="compositionally biased region" description="Basic and acidic residues" evidence="1">
    <location>
        <begin position="700"/>
        <end position="709"/>
    </location>
</feature>
<name>D8PBS7_9BACT</name>
<feature type="region of interest" description="Disordered" evidence="1">
    <location>
        <begin position="686"/>
        <end position="709"/>
    </location>
</feature>
<dbReference type="KEGG" id="nde:NIDE0923"/>
<dbReference type="Proteomes" id="UP000001660">
    <property type="component" value="Chromosome"/>
</dbReference>
<reference evidence="3 4" key="1">
    <citation type="journal article" date="2010" name="Proc. Natl. Acad. Sci. U.S.A.">
        <title>A Nitrospira metagenome illuminates the physiology and evolution of globally important nitrite-oxidizing bacteria.</title>
        <authorList>
            <person name="Lucker S."/>
            <person name="Wagner M."/>
            <person name="Maixner F."/>
            <person name="Pelletier E."/>
            <person name="Koch H."/>
            <person name="Vacherie B."/>
            <person name="Rattei T."/>
            <person name="Sinninghe Damste J."/>
            <person name="Spieck E."/>
            <person name="Le Paslier D."/>
            <person name="Daims H."/>
        </authorList>
    </citation>
    <scope>NUCLEOTIDE SEQUENCE [LARGE SCALE GENOMIC DNA]</scope>
</reference>
<accession>D8PBS7</accession>
<feature type="transmembrane region" description="Helical" evidence="2">
    <location>
        <begin position="557"/>
        <end position="574"/>
    </location>
</feature>
<feature type="region of interest" description="Disordered" evidence="1">
    <location>
        <begin position="489"/>
        <end position="516"/>
    </location>
</feature>
<evidence type="ECO:0000313" key="3">
    <source>
        <dbReference type="EMBL" id="CBK40686.1"/>
    </source>
</evidence>
<organism evidence="3 4">
    <name type="scientific">Nitrospira defluvii</name>
    <dbReference type="NCBI Taxonomy" id="330214"/>
    <lineage>
        <taxon>Bacteria</taxon>
        <taxon>Pseudomonadati</taxon>
        <taxon>Nitrospirota</taxon>
        <taxon>Nitrospiria</taxon>
        <taxon>Nitrospirales</taxon>
        <taxon>Nitrospiraceae</taxon>
        <taxon>Nitrospira</taxon>
    </lineage>
</organism>